<gene>
    <name evidence="2" type="ORF">V6N12_048957</name>
</gene>
<sequence length="75" mass="8554">MEASNMAKESSWRGCSWMETAPPPIVHPRKPSTSPHLETIVEDDAEEFDDDNSRMLAYITQFLHISKHLRNVPSS</sequence>
<accession>A0ABR2EL39</accession>
<keyword evidence="3" id="KW-1185">Reference proteome</keyword>
<organism evidence="2 3">
    <name type="scientific">Hibiscus sabdariffa</name>
    <name type="common">roselle</name>
    <dbReference type="NCBI Taxonomy" id="183260"/>
    <lineage>
        <taxon>Eukaryota</taxon>
        <taxon>Viridiplantae</taxon>
        <taxon>Streptophyta</taxon>
        <taxon>Embryophyta</taxon>
        <taxon>Tracheophyta</taxon>
        <taxon>Spermatophyta</taxon>
        <taxon>Magnoliopsida</taxon>
        <taxon>eudicotyledons</taxon>
        <taxon>Gunneridae</taxon>
        <taxon>Pentapetalae</taxon>
        <taxon>rosids</taxon>
        <taxon>malvids</taxon>
        <taxon>Malvales</taxon>
        <taxon>Malvaceae</taxon>
        <taxon>Malvoideae</taxon>
        <taxon>Hibiscus</taxon>
    </lineage>
</organism>
<evidence type="ECO:0000313" key="3">
    <source>
        <dbReference type="Proteomes" id="UP001472677"/>
    </source>
</evidence>
<dbReference type="PANTHER" id="PTHR36063:SF1">
    <property type="entry name" value="ARABIDOPSIS THALIANA GENOMIC DNA, CHROMOSOME 5, P1 CLONE:MOK16"/>
    <property type="match status" value="1"/>
</dbReference>
<name>A0ABR2EL39_9ROSI</name>
<dbReference type="EMBL" id="JBBPBM010000013">
    <property type="protein sequence ID" value="KAK8561902.1"/>
    <property type="molecule type" value="Genomic_DNA"/>
</dbReference>
<dbReference type="PANTHER" id="PTHR36063">
    <property type="entry name" value="ARABIDOPSIS THALIANA GENOMIC DNA, CHROMOSOME 5, P1 CLONE:MOK16"/>
    <property type="match status" value="1"/>
</dbReference>
<proteinExistence type="predicted"/>
<dbReference type="Proteomes" id="UP001472677">
    <property type="component" value="Unassembled WGS sequence"/>
</dbReference>
<feature type="region of interest" description="Disordered" evidence="1">
    <location>
        <begin position="1"/>
        <end position="35"/>
    </location>
</feature>
<comment type="caution">
    <text evidence="2">The sequence shown here is derived from an EMBL/GenBank/DDBJ whole genome shotgun (WGS) entry which is preliminary data.</text>
</comment>
<evidence type="ECO:0000256" key="1">
    <source>
        <dbReference type="SAM" id="MobiDB-lite"/>
    </source>
</evidence>
<reference evidence="2 3" key="1">
    <citation type="journal article" date="2024" name="G3 (Bethesda)">
        <title>Genome assembly of Hibiscus sabdariffa L. provides insights into metabolisms of medicinal natural products.</title>
        <authorList>
            <person name="Kim T."/>
        </authorList>
    </citation>
    <scope>NUCLEOTIDE SEQUENCE [LARGE SCALE GENOMIC DNA]</scope>
    <source>
        <strain evidence="2">TK-2024</strain>
        <tissue evidence="2">Old leaves</tissue>
    </source>
</reference>
<evidence type="ECO:0000313" key="2">
    <source>
        <dbReference type="EMBL" id="KAK8561902.1"/>
    </source>
</evidence>
<protein>
    <submittedName>
        <fullName evidence="2">Uncharacterized protein</fullName>
    </submittedName>
</protein>